<protein>
    <submittedName>
        <fullName evidence="2">Uncharacterized protein</fullName>
    </submittedName>
</protein>
<keyword evidence="3" id="KW-1185">Reference proteome</keyword>
<sequence>MRRKLIAILVLAATFLTAQAQEMTTEQQKVIANFISNVKQQNKEALAASVKFPLKRDAPIPPVNNKEEFLARYNEIFDESLTKMIVSSRPEKDWTAMGWRGIMLEQGKVWLDDDGVLIAVNYQSTIEKRKQKALVKDDKKQLYNTVKKYDRPTYLLETKTHRIRIDDLGHNNYRYSSWRLQSKMSEKPDLVIEDGEVFYEGTGGNHHYEFRNDGYLYSCVFTLLGADDRSPAVLTISKDGKVLSTQPLTVIR</sequence>
<evidence type="ECO:0000256" key="1">
    <source>
        <dbReference type="SAM" id="SignalP"/>
    </source>
</evidence>
<dbReference type="EMBL" id="CP048113">
    <property type="protein sequence ID" value="QHS59974.1"/>
    <property type="molecule type" value="Genomic_DNA"/>
</dbReference>
<feature type="signal peptide" evidence="1">
    <location>
        <begin position="1"/>
        <end position="20"/>
    </location>
</feature>
<dbReference type="Proteomes" id="UP000476411">
    <property type="component" value="Chromosome"/>
</dbReference>
<name>A0A6B9ZF73_9BACT</name>
<proteinExistence type="predicted"/>
<organism evidence="2 3">
    <name type="scientific">Chitinophaga agri</name>
    <dbReference type="NCBI Taxonomy" id="2703787"/>
    <lineage>
        <taxon>Bacteria</taxon>
        <taxon>Pseudomonadati</taxon>
        <taxon>Bacteroidota</taxon>
        <taxon>Chitinophagia</taxon>
        <taxon>Chitinophagales</taxon>
        <taxon>Chitinophagaceae</taxon>
        <taxon>Chitinophaga</taxon>
    </lineage>
</organism>
<dbReference type="RefSeq" id="WP_162331668.1">
    <property type="nucleotide sequence ID" value="NZ_CP048113.1"/>
</dbReference>
<evidence type="ECO:0000313" key="3">
    <source>
        <dbReference type="Proteomes" id="UP000476411"/>
    </source>
</evidence>
<reference evidence="2 3" key="1">
    <citation type="submission" date="2020-01" db="EMBL/GenBank/DDBJ databases">
        <title>Complete genome sequence of Chitinophaga sp. H33E-04 isolated from quinoa roots.</title>
        <authorList>
            <person name="Weon H.-Y."/>
            <person name="Lee S.A."/>
        </authorList>
    </citation>
    <scope>NUCLEOTIDE SEQUENCE [LARGE SCALE GENOMIC DNA]</scope>
    <source>
        <strain evidence="2 3">H33E-04</strain>
    </source>
</reference>
<gene>
    <name evidence="2" type="ORF">GWR21_10325</name>
</gene>
<feature type="chain" id="PRO_5025383106" evidence="1">
    <location>
        <begin position="21"/>
        <end position="252"/>
    </location>
</feature>
<evidence type="ECO:0000313" key="2">
    <source>
        <dbReference type="EMBL" id="QHS59974.1"/>
    </source>
</evidence>
<keyword evidence="1" id="KW-0732">Signal</keyword>
<accession>A0A6B9ZF73</accession>
<dbReference type="AlphaFoldDB" id="A0A6B9ZF73"/>
<dbReference type="KEGG" id="chih:GWR21_10325"/>